<keyword evidence="11" id="KW-1185">Reference proteome</keyword>
<evidence type="ECO:0000256" key="6">
    <source>
        <dbReference type="SAM" id="MobiDB-lite"/>
    </source>
</evidence>
<dbReference type="RefSeq" id="XP_041540691.1">
    <property type="nucleotide sequence ID" value="XM_041686736.1"/>
</dbReference>
<dbReference type="Proteomes" id="UP000075230">
    <property type="component" value="Unassembled WGS sequence"/>
</dbReference>
<dbReference type="PANTHER" id="PTHR47655:SF2">
    <property type="entry name" value="QUINIC ACID UTILIZATION ACTIVATOR"/>
    <property type="match status" value="1"/>
</dbReference>
<evidence type="ECO:0000256" key="1">
    <source>
        <dbReference type="ARBA" id="ARBA00022723"/>
    </source>
</evidence>
<evidence type="ECO:0000313" key="10">
    <source>
        <dbReference type="Proteomes" id="UP000075230"/>
    </source>
</evidence>
<dbReference type="GO" id="GO:0008270">
    <property type="term" value="F:zinc ion binding"/>
    <property type="evidence" value="ECO:0007669"/>
    <property type="project" value="InterPro"/>
</dbReference>
<dbReference type="GeneID" id="64958249"/>
<proteinExistence type="predicted"/>
<dbReference type="SUPFAM" id="SSF57701">
    <property type="entry name" value="Zn2/Cys6 DNA-binding domain"/>
    <property type="match status" value="1"/>
</dbReference>
<dbReference type="EMBL" id="AP024427">
    <property type="protein sequence ID" value="BCR96925.1"/>
    <property type="molecule type" value="Genomic_DNA"/>
</dbReference>
<dbReference type="KEGG" id="aluc:AKAW2_30243A"/>
<evidence type="ECO:0000259" key="7">
    <source>
        <dbReference type="PROSITE" id="PS50048"/>
    </source>
</evidence>
<dbReference type="InterPro" id="IPR036864">
    <property type="entry name" value="Zn2-C6_fun-type_DNA-bd_sf"/>
</dbReference>
<dbReference type="GO" id="GO:0045944">
    <property type="term" value="P:positive regulation of transcription by RNA polymerase II"/>
    <property type="evidence" value="ECO:0007669"/>
    <property type="project" value="TreeGrafter"/>
</dbReference>
<dbReference type="InterPro" id="IPR001138">
    <property type="entry name" value="Zn2Cys6_DnaBD"/>
</dbReference>
<name>A0A146FLW9_ASPKA</name>
<dbReference type="GO" id="GO:0006351">
    <property type="term" value="P:DNA-templated transcription"/>
    <property type="evidence" value="ECO:0007669"/>
    <property type="project" value="InterPro"/>
</dbReference>
<evidence type="ECO:0000256" key="3">
    <source>
        <dbReference type="ARBA" id="ARBA00023125"/>
    </source>
</evidence>
<keyword evidence="4" id="KW-0804">Transcription</keyword>
<dbReference type="EMBL" id="BCWF01000020">
    <property type="protein sequence ID" value="GAT26121.1"/>
    <property type="molecule type" value="Genomic_DNA"/>
</dbReference>
<evidence type="ECO:0000256" key="2">
    <source>
        <dbReference type="ARBA" id="ARBA00023015"/>
    </source>
</evidence>
<keyword evidence="2" id="KW-0805">Transcription regulation</keyword>
<dbReference type="PROSITE" id="PS00463">
    <property type="entry name" value="ZN2_CY6_FUNGAL_1"/>
    <property type="match status" value="1"/>
</dbReference>
<dbReference type="CDD" id="cd00067">
    <property type="entry name" value="GAL4"/>
    <property type="match status" value="1"/>
</dbReference>
<dbReference type="Proteomes" id="UP000661280">
    <property type="component" value="Chromosome 3"/>
</dbReference>
<keyword evidence="1" id="KW-0479">Metal-binding</keyword>
<dbReference type="SMART" id="SM00066">
    <property type="entry name" value="GAL4"/>
    <property type="match status" value="1"/>
</dbReference>
<keyword evidence="3" id="KW-0238">DNA-binding</keyword>
<keyword evidence="5" id="KW-0539">Nucleus</keyword>
<evidence type="ECO:0000313" key="11">
    <source>
        <dbReference type="Proteomes" id="UP000661280"/>
    </source>
</evidence>
<evidence type="ECO:0000256" key="5">
    <source>
        <dbReference type="ARBA" id="ARBA00023242"/>
    </source>
</evidence>
<dbReference type="Pfam" id="PF04082">
    <property type="entry name" value="Fungal_trans"/>
    <property type="match status" value="1"/>
</dbReference>
<dbReference type="PROSITE" id="PS50048">
    <property type="entry name" value="ZN2_CY6_FUNGAL_2"/>
    <property type="match status" value="1"/>
</dbReference>
<dbReference type="AlphaFoldDB" id="A0A146FLW9"/>
<reference evidence="9 10" key="1">
    <citation type="journal article" date="2016" name="DNA Res.">
        <title>Genome sequence of Aspergillus luchuensis NBRC 4314.</title>
        <authorList>
            <person name="Yamada O."/>
            <person name="Machida M."/>
            <person name="Hosoyama A."/>
            <person name="Goto M."/>
            <person name="Takahashi T."/>
            <person name="Futagami T."/>
            <person name="Yamagata Y."/>
            <person name="Takeuchi M."/>
            <person name="Kobayashi T."/>
            <person name="Koike H."/>
            <person name="Abe K."/>
            <person name="Asai K."/>
            <person name="Arita M."/>
            <person name="Fujita N."/>
            <person name="Fukuda K."/>
            <person name="Higa K."/>
            <person name="Horikawa H."/>
            <person name="Ishikawa T."/>
            <person name="Jinno K."/>
            <person name="Kato Y."/>
            <person name="Kirimura K."/>
            <person name="Mizutani O."/>
            <person name="Nakasone K."/>
            <person name="Sano M."/>
            <person name="Shiraishi Y."/>
            <person name="Tsukahara M."/>
            <person name="Gomi K."/>
        </authorList>
    </citation>
    <scope>NUCLEOTIDE SEQUENCE [LARGE SCALE GENOMIC DNA]</scope>
    <source>
        <strain evidence="9 10">RIB 2604</strain>
    </source>
</reference>
<evidence type="ECO:0000313" key="8">
    <source>
        <dbReference type="EMBL" id="BCR96925.1"/>
    </source>
</evidence>
<reference evidence="10" key="2">
    <citation type="submission" date="2016-02" db="EMBL/GenBank/DDBJ databases">
        <title>Genome sequencing of Aspergillus luchuensis NBRC 4314.</title>
        <authorList>
            <person name="Yamada O."/>
        </authorList>
    </citation>
    <scope>NUCLEOTIDE SEQUENCE [LARGE SCALE GENOMIC DNA]</scope>
    <source>
        <strain evidence="10">RIB 2604</strain>
    </source>
</reference>
<dbReference type="OrthoDB" id="2534600at2759"/>
<dbReference type="GO" id="GO:0003677">
    <property type="term" value="F:DNA binding"/>
    <property type="evidence" value="ECO:0007669"/>
    <property type="project" value="UniProtKB-KW"/>
</dbReference>
<dbReference type="CDD" id="cd12148">
    <property type="entry name" value="fungal_TF_MHR"/>
    <property type="match status" value="1"/>
</dbReference>
<dbReference type="Pfam" id="PF00172">
    <property type="entry name" value="Zn_clus"/>
    <property type="match status" value="1"/>
</dbReference>
<dbReference type="InterPro" id="IPR052783">
    <property type="entry name" value="Metabolic/Drug-Res_Regulator"/>
</dbReference>
<dbReference type="InterPro" id="IPR007219">
    <property type="entry name" value="XnlR_reg_dom"/>
</dbReference>
<dbReference type="Gene3D" id="4.10.240.10">
    <property type="entry name" value="Zn(2)-C6 fungal-type DNA-binding domain"/>
    <property type="match status" value="1"/>
</dbReference>
<organism evidence="9 10">
    <name type="scientific">Aspergillus kawachii</name>
    <name type="common">White koji mold</name>
    <name type="synonym">Aspergillus awamori var. kawachi</name>
    <dbReference type="NCBI Taxonomy" id="1069201"/>
    <lineage>
        <taxon>Eukaryota</taxon>
        <taxon>Fungi</taxon>
        <taxon>Dikarya</taxon>
        <taxon>Ascomycota</taxon>
        <taxon>Pezizomycotina</taxon>
        <taxon>Eurotiomycetes</taxon>
        <taxon>Eurotiomycetidae</taxon>
        <taxon>Eurotiales</taxon>
        <taxon>Aspergillaceae</taxon>
        <taxon>Aspergillus</taxon>
        <taxon>Aspergillus subgen. Circumdati</taxon>
    </lineage>
</organism>
<sequence length="667" mass="74439">MPESRSSKRQRIARACDQCRRRKSKCDGDQPVCAICHSAGRTCTYENISRHRGLQSGYVRSLEVTLGLFLERFPRNEDVLRRSLRDPQCKTQLPASELAERGRQSRLARYVYRVLNPDSQDESSSELEDHAETASRGCDNGEGGGGRGEEGEGITQERTPGRHGICEAVSVEYLNQPIPSNADQLLQFYFTHIHSWFPIVERRDVLRVLHTPPDASWSARDAACRLVLWAIVAYSTAMHDTLGRGSQVDPTQIAQSIRLQVLRDIDRLQLGHLQSLLIVTLLYLGVGHLRLAWVLVGEATRMLEMLPESVRCARYIHIRHGCILIDNLTSAILEKAPCASLDDLQQCALVSEDDVDEWELWSMLRPDQSSGGSVVTKGPLRALSTLNLIHGLMRFLTQILYYPSGTLPIQELIVELRNLQDLVTARRPYRGLEFASPPLLTLHLTTAFVVFSLALKHKTFDPAIKPLALTSLRFTLEILDAYTEITGMAGSSPLLRCFSFQAYRCLQSAPSMLGPGMEQLSSRLINHMQKLKRSSEGGTPSEALRFTWLPLGNQLEWPYMPVARHHSQRPLAPGGTLYGGFDLAQGNTVVTDQVMAMPGLPTTPGVMDTGNERQAQEPEDFDALFEEMVASIPQTRNEPTFAENLGFYAGNLDTDFLAQLQHVPDNG</sequence>
<feature type="region of interest" description="Disordered" evidence="6">
    <location>
        <begin position="118"/>
        <end position="161"/>
    </location>
</feature>
<feature type="domain" description="Zn(2)-C6 fungal-type" evidence="7">
    <location>
        <begin position="15"/>
        <end position="45"/>
    </location>
</feature>
<reference evidence="8" key="4">
    <citation type="submission" date="2021-02" db="EMBL/GenBank/DDBJ databases">
        <title>Aspergillus luchuensis mut. kawachii IFO 4304 genome sequence.</title>
        <authorList>
            <person name="Mori K."/>
            <person name="Kadooka C."/>
            <person name="Goto M."/>
            <person name="Futagami T."/>
        </authorList>
    </citation>
    <scope>NUCLEOTIDE SEQUENCE</scope>
    <source>
        <strain evidence="8">IFO 4308</strain>
    </source>
</reference>
<dbReference type="GO" id="GO:0000981">
    <property type="term" value="F:DNA-binding transcription factor activity, RNA polymerase II-specific"/>
    <property type="evidence" value="ECO:0007669"/>
    <property type="project" value="InterPro"/>
</dbReference>
<reference evidence="8" key="3">
    <citation type="submission" date="2021-01" db="EMBL/GenBank/DDBJ databases">
        <authorList>
            <consortium name="Aspergillus luchuensis mut. kawachii IFO 4304 genome sequencing consortium"/>
            <person name="Kazuki M."/>
            <person name="Futagami T."/>
        </authorList>
    </citation>
    <scope>NUCLEOTIDE SEQUENCE</scope>
    <source>
        <strain evidence="8">IFO 4308</strain>
    </source>
</reference>
<evidence type="ECO:0000313" key="9">
    <source>
        <dbReference type="EMBL" id="GAT26121.1"/>
    </source>
</evidence>
<protein>
    <submittedName>
        <fullName evidence="9">C6 zinc finger domain protein</fullName>
    </submittedName>
</protein>
<gene>
    <name evidence="8" type="ORF">AKAW2_30243A</name>
    <name evidence="9" type="ORF">RIB2604_02007000</name>
</gene>
<dbReference type="PANTHER" id="PTHR47655">
    <property type="entry name" value="QUINIC ACID UTILIZATION ACTIVATOR"/>
    <property type="match status" value="1"/>
</dbReference>
<evidence type="ECO:0000256" key="4">
    <source>
        <dbReference type="ARBA" id="ARBA00023163"/>
    </source>
</evidence>
<dbReference type="VEuPathDB" id="FungiDB:ASPFODRAFT_60090"/>
<accession>A0A146FLW9</accession>